<dbReference type="Proteomes" id="UP000184123">
    <property type="component" value="Unassembled WGS sequence"/>
</dbReference>
<dbReference type="EMBL" id="FRCA01000007">
    <property type="protein sequence ID" value="SHM32756.1"/>
    <property type="molecule type" value="Genomic_DNA"/>
</dbReference>
<dbReference type="AlphaFoldDB" id="A0A1M7HW73"/>
<sequence>MADTDAMEPFRTLSPAAMRAQTLTSETPFHTPPPLMMSDVARAGPNLVLLLRWSQGALRAAALYCS</sequence>
<protein>
    <submittedName>
        <fullName evidence="1">Uncharacterized protein</fullName>
    </submittedName>
</protein>
<reference evidence="1 2" key="1">
    <citation type="submission" date="2016-11" db="EMBL/GenBank/DDBJ databases">
        <authorList>
            <person name="Jaros S."/>
            <person name="Januszkiewicz K."/>
            <person name="Wedrychowicz H."/>
        </authorList>
    </citation>
    <scope>NUCLEOTIDE SEQUENCE [LARGE SCALE GENOMIC DNA]</scope>
    <source>
        <strain evidence="1 2">DSM 4740</strain>
    </source>
</reference>
<name>A0A1M7HW73_9GAMM</name>
<proteinExistence type="predicted"/>
<accession>A0A1M7HW73</accession>
<dbReference type="STRING" id="44933.SAMN05660971_02709"/>
<gene>
    <name evidence="1" type="ORF">SAMN05660971_02709</name>
</gene>
<evidence type="ECO:0000313" key="2">
    <source>
        <dbReference type="Proteomes" id="UP000184123"/>
    </source>
</evidence>
<organism evidence="1 2">
    <name type="scientific">Halomonas cupida</name>
    <dbReference type="NCBI Taxonomy" id="44933"/>
    <lineage>
        <taxon>Bacteria</taxon>
        <taxon>Pseudomonadati</taxon>
        <taxon>Pseudomonadota</taxon>
        <taxon>Gammaproteobacteria</taxon>
        <taxon>Oceanospirillales</taxon>
        <taxon>Halomonadaceae</taxon>
        <taxon>Halomonas</taxon>
    </lineage>
</organism>
<evidence type="ECO:0000313" key="1">
    <source>
        <dbReference type="EMBL" id="SHM32756.1"/>
    </source>
</evidence>